<dbReference type="PANTHER" id="PTHR36340:SF1">
    <property type="entry name" value="NAD(P)H DEHYDROGENASE SUBUNIT CRR3, CHLOROPLASTIC-RELATED"/>
    <property type="match status" value="1"/>
</dbReference>
<dbReference type="GO" id="GO:0009773">
    <property type="term" value="P:photosynthetic electron transport in photosystem I"/>
    <property type="evidence" value="ECO:0007669"/>
    <property type="project" value="InterPro"/>
</dbReference>
<reference evidence="3" key="2">
    <citation type="submission" date="2021-03" db="UniProtKB">
        <authorList>
            <consortium name="EnsemblPlants"/>
        </authorList>
    </citation>
    <scope>IDENTIFICATION</scope>
</reference>
<feature type="transmembrane region" description="Helical" evidence="2">
    <location>
        <begin position="125"/>
        <end position="148"/>
    </location>
</feature>
<dbReference type="GeneID" id="110725821"/>
<reference evidence="3" key="1">
    <citation type="journal article" date="2017" name="Nature">
        <title>The genome of Chenopodium quinoa.</title>
        <authorList>
            <person name="Jarvis D.E."/>
            <person name="Ho Y.S."/>
            <person name="Lightfoot D.J."/>
            <person name="Schmoeckel S.M."/>
            <person name="Li B."/>
            <person name="Borm T.J.A."/>
            <person name="Ohyanagi H."/>
            <person name="Mineta K."/>
            <person name="Michell C.T."/>
            <person name="Saber N."/>
            <person name="Kharbatia N.M."/>
            <person name="Rupper R.R."/>
            <person name="Sharp A.R."/>
            <person name="Dally N."/>
            <person name="Boughton B.A."/>
            <person name="Woo Y.H."/>
            <person name="Gao G."/>
            <person name="Schijlen E.G.W.M."/>
            <person name="Guo X."/>
            <person name="Momin A.A."/>
            <person name="Negrao S."/>
            <person name="Al-Babili S."/>
            <person name="Gehring C."/>
            <person name="Roessner U."/>
            <person name="Jung C."/>
            <person name="Murphy K."/>
            <person name="Arold S.T."/>
            <person name="Gojobori T."/>
            <person name="van der Linden C.G."/>
            <person name="van Loo E.N."/>
            <person name="Jellen E.N."/>
            <person name="Maughan P.J."/>
            <person name="Tester M."/>
        </authorList>
    </citation>
    <scope>NUCLEOTIDE SEQUENCE [LARGE SCALE GENOMIC DNA]</scope>
    <source>
        <strain evidence="3">cv. PI 614886</strain>
    </source>
</reference>
<dbReference type="KEGG" id="cqi:110725821"/>
<keyword evidence="4" id="KW-1185">Reference proteome</keyword>
<dbReference type="Gramene" id="AUR62013520-RA">
    <property type="protein sequence ID" value="AUR62013520-RA:cds"/>
    <property type="gene ID" value="AUR62013520"/>
</dbReference>
<dbReference type="PANTHER" id="PTHR36340">
    <property type="entry name" value="NAD(P)H DEHYDROGENASE SUBUNIT CRR3, CHLOROPLASTIC-RELATED"/>
    <property type="match status" value="1"/>
</dbReference>
<dbReference type="AlphaFoldDB" id="A0A803LHS3"/>
<keyword evidence="2" id="KW-0472">Membrane</keyword>
<evidence type="ECO:0000313" key="4">
    <source>
        <dbReference type="Proteomes" id="UP000596660"/>
    </source>
</evidence>
<accession>A0A803LHS3</accession>
<gene>
    <name evidence="3" type="primary">LOC110725821</name>
</gene>
<dbReference type="OMA" id="LFTIQWI"/>
<organism evidence="3 4">
    <name type="scientific">Chenopodium quinoa</name>
    <name type="common">Quinoa</name>
    <dbReference type="NCBI Taxonomy" id="63459"/>
    <lineage>
        <taxon>Eukaryota</taxon>
        <taxon>Viridiplantae</taxon>
        <taxon>Streptophyta</taxon>
        <taxon>Embryophyta</taxon>
        <taxon>Tracheophyta</taxon>
        <taxon>Spermatophyta</taxon>
        <taxon>Magnoliopsida</taxon>
        <taxon>eudicotyledons</taxon>
        <taxon>Gunneridae</taxon>
        <taxon>Pentapetalae</taxon>
        <taxon>Caryophyllales</taxon>
        <taxon>Chenopodiaceae</taxon>
        <taxon>Chenopodioideae</taxon>
        <taxon>Atripliceae</taxon>
        <taxon>Chenopodium</taxon>
    </lineage>
</organism>
<dbReference type="InterPro" id="IPR038931">
    <property type="entry name" value="CRR3"/>
</dbReference>
<proteinExistence type="predicted"/>
<keyword evidence="2" id="KW-1133">Transmembrane helix</keyword>
<evidence type="ECO:0000313" key="3">
    <source>
        <dbReference type="EnsemblPlants" id="AUR62013520-RA:cds"/>
    </source>
</evidence>
<evidence type="ECO:0000256" key="2">
    <source>
        <dbReference type="SAM" id="Phobius"/>
    </source>
</evidence>
<dbReference type="RefSeq" id="XP_021760982.1">
    <property type="nucleotide sequence ID" value="XM_021905290.1"/>
</dbReference>
<keyword evidence="2" id="KW-0812">Transmembrane</keyword>
<protein>
    <recommendedName>
        <fullName evidence="5">Chlororespiratory reduction 3</fullName>
    </recommendedName>
</protein>
<sequence length="158" mass="17315">MILSGCISITKPVITLASLSQNSSKHTAPRNPSKITPPKSSHNPQIQPSIAEIERAIGAGKYRDHDPASISDPAEKNSVFDAVLSNSVGKTEGKTERALRETGEWMNEQTERAARSSGKKILEVMFFWIAPAWFLLFFIATGAVKLPFTSPVLDDFLM</sequence>
<dbReference type="Proteomes" id="UP000596660">
    <property type="component" value="Unplaced"/>
</dbReference>
<evidence type="ECO:0008006" key="5">
    <source>
        <dbReference type="Google" id="ProtNLM"/>
    </source>
</evidence>
<dbReference type="EnsemblPlants" id="AUR62013520-RA">
    <property type="protein sequence ID" value="AUR62013520-RA:cds"/>
    <property type="gene ID" value="AUR62013520"/>
</dbReference>
<dbReference type="GO" id="GO:0010598">
    <property type="term" value="C:NAD(P)H dehydrogenase complex (plastoquinone)"/>
    <property type="evidence" value="ECO:0007669"/>
    <property type="project" value="InterPro"/>
</dbReference>
<name>A0A803LHS3_CHEQI</name>
<feature type="region of interest" description="Disordered" evidence="1">
    <location>
        <begin position="20"/>
        <end position="45"/>
    </location>
</feature>
<evidence type="ECO:0000256" key="1">
    <source>
        <dbReference type="SAM" id="MobiDB-lite"/>
    </source>
</evidence>
<dbReference type="GO" id="GO:0009535">
    <property type="term" value="C:chloroplast thylakoid membrane"/>
    <property type="evidence" value="ECO:0007669"/>
    <property type="project" value="InterPro"/>
</dbReference>